<name>A0A3N4MEU9_9BACT</name>
<protein>
    <submittedName>
        <fullName evidence="3">ATPase</fullName>
    </submittedName>
</protein>
<evidence type="ECO:0000256" key="1">
    <source>
        <dbReference type="ARBA" id="ARBA00006817"/>
    </source>
</evidence>
<evidence type="ECO:0000313" key="4">
    <source>
        <dbReference type="Proteomes" id="UP000279089"/>
    </source>
</evidence>
<dbReference type="SUPFAM" id="SSF55961">
    <property type="entry name" value="Bet v1-like"/>
    <property type="match status" value="1"/>
</dbReference>
<organism evidence="3 4">
    <name type="scientific">Chitinophaga barathri</name>
    <dbReference type="NCBI Taxonomy" id="1647451"/>
    <lineage>
        <taxon>Bacteria</taxon>
        <taxon>Pseudomonadati</taxon>
        <taxon>Bacteroidota</taxon>
        <taxon>Chitinophagia</taxon>
        <taxon>Chitinophagales</taxon>
        <taxon>Chitinophagaceae</taxon>
        <taxon>Chitinophaga</taxon>
    </lineage>
</organism>
<keyword evidence="4" id="KW-1185">Reference proteome</keyword>
<dbReference type="InterPro" id="IPR013538">
    <property type="entry name" value="ASHA1/2-like_C"/>
</dbReference>
<comment type="caution">
    <text evidence="3">The sequence shown here is derived from an EMBL/GenBank/DDBJ whole genome shotgun (WGS) entry which is preliminary data.</text>
</comment>
<dbReference type="EMBL" id="RMBX01000003">
    <property type="protein sequence ID" value="RPD41885.1"/>
    <property type="molecule type" value="Genomic_DNA"/>
</dbReference>
<dbReference type="Pfam" id="PF08327">
    <property type="entry name" value="AHSA1"/>
    <property type="match status" value="1"/>
</dbReference>
<evidence type="ECO:0000313" key="3">
    <source>
        <dbReference type="EMBL" id="RPD41885.1"/>
    </source>
</evidence>
<reference evidence="4" key="1">
    <citation type="submission" date="2018-11" db="EMBL/GenBank/DDBJ databases">
        <title>Chitinophaga lutea sp.nov., isolate from arsenic contaminated soil.</title>
        <authorList>
            <person name="Zong Y."/>
        </authorList>
    </citation>
    <scope>NUCLEOTIDE SEQUENCE [LARGE SCALE GENOMIC DNA]</scope>
    <source>
        <strain evidence="4">YLT18</strain>
    </source>
</reference>
<dbReference type="InterPro" id="IPR023393">
    <property type="entry name" value="START-like_dom_sf"/>
</dbReference>
<proteinExistence type="inferred from homology"/>
<dbReference type="AlphaFoldDB" id="A0A3N4MEU9"/>
<accession>A0A3N4MEU9</accession>
<comment type="similarity">
    <text evidence="1">Belongs to the AHA1 family.</text>
</comment>
<dbReference type="Proteomes" id="UP000279089">
    <property type="component" value="Unassembled WGS sequence"/>
</dbReference>
<sequence>MLQDFVVNQTIDIAAPVNKVWKFITTPAGMKEYLFGTHAHSDWKVGSLIRFTGEWEGKPYEDKGTIEVLENEKVFEYTYYSSFSGVPDQAENYTLVRMELEPIETGTRLSVKHSNFPSETAYQNNEKHWDLALDIIKDKTEAEHT</sequence>
<dbReference type="Gene3D" id="3.30.530.20">
    <property type="match status" value="1"/>
</dbReference>
<dbReference type="RefSeq" id="WP_120514824.1">
    <property type="nucleotide sequence ID" value="NZ_QXZY01000002.1"/>
</dbReference>
<feature type="domain" description="Activator of Hsp90 ATPase homologue 1/2-like C-terminal" evidence="2">
    <location>
        <begin position="15"/>
        <end position="137"/>
    </location>
</feature>
<evidence type="ECO:0000259" key="2">
    <source>
        <dbReference type="Pfam" id="PF08327"/>
    </source>
</evidence>
<dbReference type="OrthoDB" id="2355173at2"/>
<gene>
    <name evidence="3" type="ORF">EG028_06905</name>
</gene>